<feature type="compositionally biased region" description="Basic and acidic residues" evidence="1">
    <location>
        <begin position="275"/>
        <end position="288"/>
    </location>
</feature>
<name>A0ABQ7DEI1_BRACR</name>
<keyword evidence="3" id="KW-1185">Reference proteome</keyword>
<comment type="caution">
    <text evidence="2">The sequence shown here is derived from an EMBL/GenBank/DDBJ whole genome shotgun (WGS) entry which is preliminary data.</text>
</comment>
<protein>
    <submittedName>
        <fullName evidence="2">Uncharacterized protein</fullName>
    </submittedName>
</protein>
<feature type="region of interest" description="Disordered" evidence="1">
    <location>
        <begin position="268"/>
        <end position="288"/>
    </location>
</feature>
<reference evidence="2 3" key="1">
    <citation type="journal article" date="2020" name="BMC Genomics">
        <title>Intraspecific diversification of the crop wild relative Brassica cretica Lam. using demographic model selection.</title>
        <authorList>
            <person name="Kioukis A."/>
            <person name="Michalopoulou V.A."/>
            <person name="Briers L."/>
            <person name="Pirintsos S."/>
            <person name="Studholme D.J."/>
            <person name="Pavlidis P."/>
            <person name="Sarris P.F."/>
        </authorList>
    </citation>
    <scope>NUCLEOTIDE SEQUENCE [LARGE SCALE GENOMIC DNA]</scope>
    <source>
        <strain evidence="3">cv. PFS-1207/04</strain>
    </source>
</reference>
<gene>
    <name evidence="2" type="ORF">DY000_02030984</name>
</gene>
<accession>A0ABQ7DEI1</accession>
<sequence>MQHLLQTGISLKLFPIKHITVASLGCGEGTITISDPLLIIIEPVLSLPLDEAKAVGQLRNYRMASLLGCCYEGESQPMKWAMRVRVALHIAPARNPGGACRGTADMSDLTRSVENIHFYICLRTDLLFWNVEESVDFAEETEDLAEKPDVRGGVMATSERCGEGDGGGDRRKTTMEVGRSGAVVKEMEATTGGIHTTLKGGRSGGLAAAIIFISRSIPLPTNCVSAITSNHFSYGYNKWIHTETFEAESVDFAEETEDLAEKPDVRGGVMATSDRCGKGDGGDDRRKTTMEVGRSGAVVKEMEATTGGIHTTLKEGRSGGLGLVDFAEETEDLAEKPDVRGGVMATSDRCGKGDGGDDRRKTTMEVGRSGAVVKEMEATTGGIHTTLKEGRSGGLGLGFCLMCFN</sequence>
<dbReference type="Proteomes" id="UP000266723">
    <property type="component" value="Unassembled WGS sequence"/>
</dbReference>
<evidence type="ECO:0000313" key="3">
    <source>
        <dbReference type="Proteomes" id="UP000266723"/>
    </source>
</evidence>
<feature type="compositionally biased region" description="Basic and acidic residues" evidence="1">
    <location>
        <begin position="349"/>
        <end position="362"/>
    </location>
</feature>
<dbReference type="EMBL" id="QGKV02000649">
    <property type="protein sequence ID" value="KAF3576578.1"/>
    <property type="molecule type" value="Genomic_DNA"/>
</dbReference>
<proteinExistence type="predicted"/>
<evidence type="ECO:0000256" key="1">
    <source>
        <dbReference type="SAM" id="MobiDB-lite"/>
    </source>
</evidence>
<organism evidence="2 3">
    <name type="scientific">Brassica cretica</name>
    <name type="common">Mustard</name>
    <dbReference type="NCBI Taxonomy" id="69181"/>
    <lineage>
        <taxon>Eukaryota</taxon>
        <taxon>Viridiplantae</taxon>
        <taxon>Streptophyta</taxon>
        <taxon>Embryophyta</taxon>
        <taxon>Tracheophyta</taxon>
        <taxon>Spermatophyta</taxon>
        <taxon>Magnoliopsida</taxon>
        <taxon>eudicotyledons</taxon>
        <taxon>Gunneridae</taxon>
        <taxon>Pentapetalae</taxon>
        <taxon>rosids</taxon>
        <taxon>malvids</taxon>
        <taxon>Brassicales</taxon>
        <taxon>Brassicaceae</taxon>
        <taxon>Brassiceae</taxon>
        <taxon>Brassica</taxon>
    </lineage>
</organism>
<evidence type="ECO:0000313" key="2">
    <source>
        <dbReference type="EMBL" id="KAF3576578.1"/>
    </source>
</evidence>
<feature type="region of interest" description="Disordered" evidence="1">
    <location>
        <begin position="342"/>
        <end position="362"/>
    </location>
</feature>